<evidence type="ECO:0000313" key="2">
    <source>
        <dbReference type="Proteomes" id="UP000594262"/>
    </source>
</evidence>
<sequence>VAGKRPTENDDDGTQFNDMLEEKKLSQEEMSRIGKQCEKMVKADVDEHQECIVGLLKRIEANSIPFWRHDVYFNLKDHFYDIPIYNDEFEITKTEKKTFTKNDLAHNTSSGGLTEDVLEHIGHIITDNFSENGMNYRMAVLEQVFIKFLVMEVSNIMPEEAQFYLCDY</sequence>
<protein>
    <submittedName>
        <fullName evidence="1">Uncharacterized protein</fullName>
    </submittedName>
</protein>
<keyword evidence="2" id="KW-1185">Reference proteome</keyword>
<dbReference type="EnsemblMetazoa" id="CLYHEMT024656.1">
    <property type="protein sequence ID" value="CLYHEMP024656.1"/>
    <property type="gene ID" value="CLYHEMG024656"/>
</dbReference>
<reference evidence="1" key="1">
    <citation type="submission" date="2021-01" db="UniProtKB">
        <authorList>
            <consortium name="EnsemblMetazoa"/>
        </authorList>
    </citation>
    <scope>IDENTIFICATION</scope>
</reference>
<accession>A0A7M5XKT1</accession>
<proteinExistence type="predicted"/>
<name>A0A7M5XKT1_9CNID</name>
<evidence type="ECO:0000313" key="1">
    <source>
        <dbReference type="EnsemblMetazoa" id="CLYHEMP024656.1"/>
    </source>
</evidence>
<dbReference type="Proteomes" id="UP000594262">
    <property type="component" value="Unplaced"/>
</dbReference>
<dbReference type="AlphaFoldDB" id="A0A7M5XKT1"/>
<organism evidence="1 2">
    <name type="scientific">Clytia hemisphaerica</name>
    <dbReference type="NCBI Taxonomy" id="252671"/>
    <lineage>
        <taxon>Eukaryota</taxon>
        <taxon>Metazoa</taxon>
        <taxon>Cnidaria</taxon>
        <taxon>Hydrozoa</taxon>
        <taxon>Hydroidolina</taxon>
        <taxon>Leptothecata</taxon>
        <taxon>Obeliida</taxon>
        <taxon>Clytiidae</taxon>
        <taxon>Clytia</taxon>
    </lineage>
</organism>